<evidence type="ECO:0000256" key="3">
    <source>
        <dbReference type="ARBA" id="ARBA00022448"/>
    </source>
</evidence>
<dbReference type="SUPFAM" id="SSF103473">
    <property type="entry name" value="MFS general substrate transporter"/>
    <property type="match status" value="1"/>
</dbReference>
<feature type="transmembrane region" description="Helical" evidence="9">
    <location>
        <begin position="131"/>
        <end position="148"/>
    </location>
</feature>
<feature type="transmembrane region" description="Helical" evidence="9">
    <location>
        <begin position="441"/>
        <end position="458"/>
    </location>
</feature>
<dbReference type="InterPro" id="IPR018456">
    <property type="entry name" value="PTR2_symporter_CS"/>
</dbReference>
<evidence type="ECO:0000256" key="8">
    <source>
        <dbReference type="SAM" id="MobiDB-lite"/>
    </source>
</evidence>
<evidence type="ECO:0000256" key="6">
    <source>
        <dbReference type="ARBA" id="ARBA00023136"/>
    </source>
</evidence>
<keyword evidence="3 7" id="KW-0813">Transport</keyword>
<dbReference type="InterPro" id="IPR000109">
    <property type="entry name" value="POT_fam"/>
</dbReference>
<keyword evidence="11" id="KW-1185">Reference proteome</keyword>
<feature type="transmembrane region" description="Helical" evidence="9">
    <location>
        <begin position="411"/>
        <end position="429"/>
    </location>
</feature>
<evidence type="ECO:0000256" key="7">
    <source>
        <dbReference type="RuleBase" id="RU003755"/>
    </source>
</evidence>
<dbReference type="EMBL" id="LR026986">
    <property type="protein sequence ID" value="VCU40508.1"/>
    <property type="molecule type" value="Genomic_DNA"/>
</dbReference>
<dbReference type="PROSITE" id="PS01023">
    <property type="entry name" value="PTR2_2"/>
    <property type="match status" value="1"/>
</dbReference>
<dbReference type="PANTHER" id="PTHR11654">
    <property type="entry name" value="OLIGOPEPTIDE TRANSPORTER-RELATED"/>
    <property type="match status" value="1"/>
</dbReference>
<keyword evidence="6 9" id="KW-0472">Membrane</keyword>
<dbReference type="AlphaFoldDB" id="A0A9X9PS57"/>
<dbReference type="GO" id="GO:0005886">
    <property type="term" value="C:plasma membrane"/>
    <property type="evidence" value="ECO:0007669"/>
    <property type="project" value="UniProtKB-ARBA"/>
</dbReference>
<comment type="subcellular location">
    <subcellularLocation>
        <location evidence="1 7">Membrane</location>
        <topology evidence="1 7">Multi-pass membrane protein</topology>
    </subcellularLocation>
</comment>
<evidence type="ECO:0000256" key="1">
    <source>
        <dbReference type="ARBA" id="ARBA00004141"/>
    </source>
</evidence>
<keyword evidence="5 9" id="KW-1133">Transmembrane helix</keyword>
<keyword evidence="4 7" id="KW-0812">Transmembrane</keyword>
<feature type="transmembrane region" description="Helical" evidence="9">
    <location>
        <begin position="243"/>
        <end position="261"/>
    </location>
</feature>
<protein>
    <submittedName>
        <fullName evidence="10">Bgt-4515</fullName>
    </submittedName>
</protein>
<feature type="transmembrane region" description="Helical" evidence="9">
    <location>
        <begin position="365"/>
        <end position="382"/>
    </location>
</feature>
<evidence type="ECO:0000256" key="4">
    <source>
        <dbReference type="ARBA" id="ARBA00022692"/>
    </source>
</evidence>
<feature type="transmembrane region" description="Helical" evidence="9">
    <location>
        <begin position="503"/>
        <end position="522"/>
    </location>
</feature>
<name>A0A9X9PS57_BLUGR</name>
<feature type="transmembrane region" description="Helical" evidence="9">
    <location>
        <begin position="560"/>
        <end position="580"/>
    </location>
</feature>
<comment type="similarity">
    <text evidence="2 7">Belongs to the major facilitator superfamily. Proton-dependent oligopeptide transporter (POT/PTR) (TC 2.A.17) family.</text>
</comment>
<feature type="transmembrane region" description="Helical" evidence="9">
    <location>
        <begin position="267"/>
        <end position="289"/>
    </location>
</feature>
<sequence>MLLGLDRETNQNKSDNSLTVSQSDVTFKPKSAGLPVSISEDEDHTQSIFPSELEIFTLRRVPDHIPWRLYTIAFVELCERFSYYGTTVVFTNFIQQALPLGSTTGAGLGGQSGALGLGQQASTGIGILNQFWVYLTPLLGAYVADTYLGRFKTICIALAVAIVGHVILVISATPPIIAHPKNSLACFLVGLLVMGLGTGSFKPNISPMIAEQLNLTEMAVRTLPTGEKVIVDPLVTQSRVYHYFYLFINIGSIVGQIGMVYCEKYVGFWLAFLLPTILLGICPIIMWYARNKYVRTPPDGTVLAKTIRLFVMGNKGRWSLNPISTYRRLNDGTFWTLLKPSVIPESQRPPWMTFDDEWVEEVRRGFGACAVFCWIPLYWLTYNQLNNNLTSQAAVMQLHGMPNDVLSNIDPFTLIILIPVFDIFLYPFLRKARIRFTPIKRITAGFFMGSAAMVWAAIVQAKIYQKSICGNRAAGILPAPLGGDGRMLCPPASINVWMQSGSYVLIAVSEILTSITTLEYAFSKAPKNMRSLVMAFNIFMTAISAALGEAFVALSADPFLIWNFSVMATLSAVGGTCFWLQFQKLDREDE</sequence>
<gene>
    <name evidence="10" type="ORF">BGT96224V316_LOCUS1768</name>
</gene>
<proteinExistence type="inferred from homology"/>
<evidence type="ECO:0000256" key="9">
    <source>
        <dbReference type="SAM" id="Phobius"/>
    </source>
</evidence>
<reference evidence="10 11" key="1">
    <citation type="submission" date="2018-08" db="EMBL/GenBank/DDBJ databases">
        <authorList>
            <person name="Muller C M."/>
        </authorList>
    </citation>
    <scope>NUCLEOTIDE SEQUENCE [LARGE SCALE GENOMIC DNA]</scope>
</reference>
<evidence type="ECO:0000313" key="10">
    <source>
        <dbReference type="EMBL" id="VCU40508.1"/>
    </source>
</evidence>
<dbReference type="Pfam" id="PF00854">
    <property type="entry name" value="PTR2"/>
    <property type="match status" value="1"/>
</dbReference>
<feature type="region of interest" description="Disordered" evidence="8">
    <location>
        <begin position="1"/>
        <end position="21"/>
    </location>
</feature>
<accession>A0A9X9PS57</accession>
<evidence type="ECO:0000313" key="11">
    <source>
        <dbReference type="Proteomes" id="UP000324639"/>
    </source>
</evidence>
<dbReference type="GO" id="GO:0071916">
    <property type="term" value="F:dipeptide transmembrane transporter activity"/>
    <property type="evidence" value="ECO:0007669"/>
    <property type="project" value="UniProtKB-ARBA"/>
</dbReference>
<dbReference type="Proteomes" id="UP000324639">
    <property type="component" value="Chromosome Bgt_-03"/>
</dbReference>
<feature type="transmembrane region" description="Helical" evidence="9">
    <location>
        <begin position="155"/>
        <end position="176"/>
    </location>
</feature>
<feature type="transmembrane region" description="Helical" evidence="9">
    <location>
        <begin position="534"/>
        <end position="554"/>
    </location>
</feature>
<feature type="transmembrane region" description="Helical" evidence="9">
    <location>
        <begin position="182"/>
        <end position="201"/>
    </location>
</feature>
<dbReference type="Gene3D" id="1.20.1250.20">
    <property type="entry name" value="MFS general substrate transporter like domains"/>
    <property type="match status" value="1"/>
</dbReference>
<dbReference type="FunFam" id="1.20.1250.20:FF:000085">
    <property type="entry name" value="MFS peptide transporter Ptr2"/>
    <property type="match status" value="1"/>
</dbReference>
<evidence type="ECO:0000256" key="5">
    <source>
        <dbReference type="ARBA" id="ARBA00022989"/>
    </source>
</evidence>
<organism evidence="10 11">
    <name type="scientific">Blumeria graminis f. sp. tritici</name>
    <dbReference type="NCBI Taxonomy" id="62690"/>
    <lineage>
        <taxon>Eukaryota</taxon>
        <taxon>Fungi</taxon>
        <taxon>Dikarya</taxon>
        <taxon>Ascomycota</taxon>
        <taxon>Pezizomycotina</taxon>
        <taxon>Leotiomycetes</taxon>
        <taxon>Erysiphales</taxon>
        <taxon>Erysiphaceae</taxon>
        <taxon>Blumeria</taxon>
    </lineage>
</organism>
<evidence type="ECO:0000256" key="2">
    <source>
        <dbReference type="ARBA" id="ARBA00005982"/>
    </source>
</evidence>
<feature type="compositionally biased region" description="Polar residues" evidence="8">
    <location>
        <begin position="11"/>
        <end position="21"/>
    </location>
</feature>
<dbReference type="InterPro" id="IPR036259">
    <property type="entry name" value="MFS_trans_sf"/>
</dbReference>
<feature type="compositionally biased region" description="Basic and acidic residues" evidence="8">
    <location>
        <begin position="1"/>
        <end position="10"/>
    </location>
</feature>